<comment type="similarity">
    <text evidence="2 7">Belongs to the MIP/aquaporin (TC 1.A.8) family.</text>
</comment>
<dbReference type="PROSITE" id="PS00221">
    <property type="entry name" value="MIP"/>
    <property type="match status" value="1"/>
</dbReference>
<dbReference type="InterPro" id="IPR023271">
    <property type="entry name" value="Aquaporin-like"/>
</dbReference>
<feature type="transmembrane region" description="Helical" evidence="8">
    <location>
        <begin position="37"/>
        <end position="55"/>
    </location>
</feature>
<proteinExistence type="inferred from homology"/>
<dbReference type="NCBIfam" id="TIGR00861">
    <property type="entry name" value="MIP"/>
    <property type="match status" value="1"/>
</dbReference>
<reference evidence="9 10" key="1">
    <citation type="submission" date="2008-05" db="EMBL/GenBank/DDBJ databases">
        <title>Complete sequence of chromosome of Geobacter lovleyi SZ.</title>
        <authorList>
            <consortium name="US DOE Joint Genome Institute"/>
            <person name="Lucas S."/>
            <person name="Copeland A."/>
            <person name="Lapidus A."/>
            <person name="Glavina del Rio T."/>
            <person name="Dalin E."/>
            <person name="Tice H."/>
            <person name="Bruce D."/>
            <person name="Goodwin L."/>
            <person name="Pitluck S."/>
            <person name="Chertkov O."/>
            <person name="Meincke L."/>
            <person name="Brettin T."/>
            <person name="Detter J.C."/>
            <person name="Han C."/>
            <person name="Tapia R."/>
            <person name="Kuske C.R."/>
            <person name="Schmutz J."/>
            <person name="Larimer F."/>
            <person name="Land M."/>
            <person name="Hauser L."/>
            <person name="Kyrpides N."/>
            <person name="Mikhailova N."/>
            <person name="Sung Y."/>
            <person name="Fletcher K.E."/>
            <person name="Ritalahti K.M."/>
            <person name="Loeffler F.E."/>
            <person name="Richardson P."/>
        </authorList>
    </citation>
    <scope>NUCLEOTIDE SEQUENCE [LARGE SCALE GENOMIC DNA]</scope>
    <source>
        <strain evidence="10">ATCC BAA-1151 / DSM 17278 / SZ</strain>
    </source>
</reference>
<feature type="transmembrane region" description="Helical" evidence="8">
    <location>
        <begin position="12"/>
        <end position="31"/>
    </location>
</feature>
<dbReference type="Pfam" id="PF00230">
    <property type="entry name" value="MIP"/>
    <property type="match status" value="1"/>
</dbReference>
<sequence>MKYLHDFIGELFGTFLLVFIGCSSVAVAVLYSAHSGLFQIAMIWGLAVTLSIYATRHLSCAHFNPAVSIAMAVRGRMPWSKVPLYLIAQFAGAFIAAATLYLLFSSSIAQLEQLQGIMRGSPASVKTAQMFGEFYPNPGAGAVAAVSTLNAFLAEAVGTFILVSMIFALSEGCNLGRPSDVLCPLFIGLTVTALISVLAPLTQAGFNPARDLSPRLFAWMMGWGDAAFPGRGPGFLVVYVLGPIAGGVAASAVSFLMEPLMKAKSSCRDVCVCR</sequence>
<protein>
    <submittedName>
        <fullName evidence="9">MIP family channel protein</fullName>
    </submittedName>
</protein>
<dbReference type="KEGG" id="glo:Glov_0897"/>
<comment type="subcellular location">
    <subcellularLocation>
        <location evidence="1">Membrane</location>
        <topology evidence="1">Multi-pass membrane protein</topology>
    </subcellularLocation>
</comment>
<dbReference type="GO" id="GO:0015254">
    <property type="term" value="F:glycerol channel activity"/>
    <property type="evidence" value="ECO:0007669"/>
    <property type="project" value="TreeGrafter"/>
</dbReference>
<dbReference type="GO" id="GO:0015250">
    <property type="term" value="F:water channel activity"/>
    <property type="evidence" value="ECO:0007669"/>
    <property type="project" value="TreeGrafter"/>
</dbReference>
<gene>
    <name evidence="9" type="ordered locus">Glov_0897</name>
</gene>
<feature type="transmembrane region" description="Helical" evidence="8">
    <location>
        <begin position="84"/>
        <end position="104"/>
    </location>
</feature>
<keyword evidence="3 7" id="KW-0813">Transport</keyword>
<dbReference type="Proteomes" id="UP000002420">
    <property type="component" value="Chromosome"/>
</dbReference>
<feature type="transmembrane region" description="Helical" evidence="8">
    <location>
        <begin position="181"/>
        <end position="201"/>
    </location>
</feature>
<dbReference type="STRING" id="398767.Glov_0897"/>
<keyword evidence="5 8" id="KW-1133">Transmembrane helix</keyword>
<feature type="transmembrane region" description="Helical" evidence="8">
    <location>
        <begin position="236"/>
        <end position="256"/>
    </location>
</feature>
<dbReference type="InterPro" id="IPR050363">
    <property type="entry name" value="MIP/Aquaporin"/>
</dbReference>
<dbReference type="PROSITE" id="PS51257">
    <property type="entry name" value="PROKAR_LIPOPROTEIN"/>
    <property type="match status" value="1"/>
</dbReference>
<keyword evidence="10" id="KW-1185">Reference proteome</keyword>
<dbReference type="Gene3D" id="1.20.1080.10">
    <property type="entry name" value="Glycerol uptake facilitator protein"/>
    <property type="match status" value="1"/>
</dbReference>
<evidence type="ECO:0000256" key="4">
    <source>
        <dbReference type="ARBA" id="ARBA00022692"/>
    </source>
</evidence>
<dbReference type="AlphaFoldDB" id="B3E5E9"/>
<dbReference type="EMBL" id="CP001089">
    <property type="protein sequence ID" value="ACD94620.1"/>
    <property type="molecule type" value="Genomic_DNA"/>
</dbReference>
<evidence type="ECO:0000256" key="8">
    <source>
        <dbReference type="SAM" id="Phobius"/>
    </source>
</evidence>
<dbReference type="GO" id="GO:0005886">
    <property type="term" value="C:plasma membrane"/>
    <property type="evidence" value="ECO:0007669"/>
    <property type="project" value="TreeGrafter"/>
</dbReference>
<dbReference type="OrthoDB" id="9807293at2"/>
<evidence type="ECO:0000256" key="2">
    <source>
        <dbReference type="ARBA" id="ARBA00006175"/>
    </source>
</evidence>
<dbReference type="InterPro" id="IPR000425">
    <property type="entry name" value="MIP"/>
</dbReference>
<keyword evidence="4 7" id="KW-0812">Transmembrane</keyword>
<feature type="transmembrane region" description="Helical" evidence="8">
    <location>
        <begin position="140"/>
        <end position="169"/>
    </location>
</feature>
<dbReference type="SUPFAM" id="SSF81338">
    <property type="entry name" value="Aquaporin-like"/>
    <property type="match status" value="1"/>
</dbReference>
<dbReference type="InterPro" id="IPR022357">
    <property type="entry name" value="MIP_CS"/>
</dbReference>
<evidence type="ECO:0000313" key="9">
    <source>
        <dbReference type="EMBL" id="ACD94620.1"/>
    </source>
</evidence>
<accession>B3E5E9</accession>
<evidence type="ECO:0000256" key="3">
    <source>
        <dbReference type="ARBA" id="ARBA00022448"/>
    </source>
</evidence>
<dbReference type="CDD" id="cd00333">
    <property type="entry name" value="MIP"/>
    <property type="match status" value="1"/>
</dbReference>
<keyword evidence="6 8" id="KW-0472">Membrane</keyword>
<evidence type="ECO:0000313" key="10">
    <source>
        <dbReference type="Proteomes" id="UP000002420"/>
    </source>
</evidence>
<evidence type="ECO:0000256" key="1">
    <source>
        <dbReference type="ARBA" id="ARBA00004141"/>
    </source>
</evidence>
<dbReference type="RefSeq" id="WP_012468972.1">
    <property type="nucleotide sequence ID" value="NC_010814.1"/>
</dbReference>
<evidence type="ECO:0000256" key="7">
    <source>
        <dbReference type="RuleBase" id="RU000477"/>
    </source>
</evidence>
<dbReference type="PANTHER" id="PTHR43829:SF9">
    <property type="entry name" value="AQUAPORIN-9"/>
    <property type="match status" value="1"/>
</dbReference>
<dbReference type="eggNOG" id="COG0580">
    <property type="taxonomic scope" value="Bacteria"/>
</dbReference>
<dbReference type="HOGENOM" id="CLU_020019_9_3_7"/>
<dbReference type="PRINTS" id="PR00783">
    <property type="entry name" value="MINTRINSICP"/>
</dbReference>
<name>B3E5E9_TRIL1</name>
<organism evidence="9 10">
    <name type="scientific">Trichlorobacter lovleyi (strain ATCC BAA-1151 / DSM 17278 / SZ)</name>
    <name type="common">Geobacter lovleyi</name>
    <dbReference type="NCBI Taxonomy" id="398767"/>
    <lineage>
        <taxon>Bacteria</taxon>
        <taxon>Pseudomonadati</taxon>
        <taxon>Thermodesulfobacteriota</taxon>
        <taxon>Desulfuromonadia</taxon>
        <taxon>Geobacterales</taxon>
        <taxon>Geobacteraceae</taxon>
        <taxon>Trichlorobacter</taxon>
    </lineage>
</organism>
<evidence type="ECO:0000256" key="6">
    <source>
        <dbReference type="ARBA" id="ARBA00023136"/>
    </source>
</evidence>
<evidence type="ECO:0000256" key="5">
    <source>
        <dbReference type="ARBA" id="ARBA00022989"/>
    </source>
</evidence>
<dbReference type="PANTHER" id="PTHR43829">
    <property type="entry name" value="AQUAPORIN OR AQUAGLYCEROPORIN RELATED"/>
    <property type="match status" value="1"/>
</dbReference>